<dbReference type="GO" id="GO:0005694">
    <property type="term" value="C:chromosome"/>
    <property type="evidence" value="ECO:0007669"/>
    <property type="project" value="UniProtKB-ARBA"/>
</dbReference>
<comment type="caution">
    <text evidence="10">The sequence shown here is derived from an EMBL/GenBank/DDBJ whole genome shotgun (WGS) entry which is preliminary data.</text>
</comment>
<dbReference type="SMART" id="SM00355">
    <property type="entry name" value="ZnF_C2H2"/>
    <property type="match status" value="3"/>
</dbReference>
<dbReference type="PANTHER" id="PTHR23235:SF161">
    <property type="entry name" value="C2H2-TYPE DOMAIN-CONTAINING PROTEIN"/>
    <property type="match status" value="1"/>
</dbReference>
<evidence type="ECO:0000259" key="9">
    <source>
        <dbReference type="PROSITE" id="PS50157"/>
    </source>
</evidence>
<feature type="region of interest" description="Disordered" evidence="8">
    <location>
        <begin position="175"/>
        <end position="199"/>
    </location>
</feature>
<proteinExistence type="predicted"/>
<dbReference type="Pfam" id="PF00096">
    <property type="entry name" value="zf-C2H2"/>
    <property type="match status" value="3"/>
</dbReference>
<name>A0AA39M8V2_9BILA</name>
<keyword evidence="6" id="KW-0539">Nucleus</keyword>
<organism evidence="10 11">
    <name type="scientific">Steinernema hermaphroditum</name>
    <dbReference type="NCBI Taxonomy" id="289476"/>
    <lineage>
        <taxon>Eukaryota</taxon>
        <taxon>Metazoa</taxon>
        <taxon>Ecdysozoa</taxon>
        <taxon>Nematoda</taxon>
        <taxon>Chromadorea</taxon>
        <taxon>Rhabditida</taxon>
        <taxon>Tylenchina</taxon>
        <taxon>Panagrolaimomorpha</taxon>
        <taxon>Strongyloidoidea</taxon>
        <taxon>Steinernematidae</taxon>
        <taxon>Steinernema</taxon>
    </lineage>
</organism>
<dbReference type="FunFam" id="3.30.160.60:FF:001732">
    <property type="entry name" value="Zgc:162936"/>
    <property type="match status" value="1"/>
</dbReference>
<dbReference type="GO" id="GO:0045893">
    <property type="term" value="P:positive regulation of DNA-templated transcription"/>
    <property type="evidence" value="ECO:0007669"/>
    <property type="project" value="UniProtKB-ARBA"/>
</dbReference>
<gene>
    <name evidence="10" type="ORF">QR680_008854</name>
</gene>
<dbReference type="InterPro" id="IPR013087">
    <property type="entry name" value="Znf_C2H2_type"/>
</dbReference>
<keyword evidence="5" id="KW-0862">Zinc</keyword>
<dbReference type="InterPro" id="IPR036236">
    <property type="entry name" value="Znf_C2H2_sf"/>
</dbReference>
<comment type="subcellular location">
    <subcellularLocation>
        <location evidence="1">Nucleus</location>
    </subcellularLocation>
</comment>
<dbReference type="GO" id="GO:0008270">
    <property type="term" value="F:zinc ion binding"/>
    <property type="evidence" value="ECO:0007669"/>
    <property type="project" value="UniProtKB-KW"/>
</dbReference>
<dbReference type="GO" id="GO:0000978">
    <property type="term" value="F:RNA polymerase II cis-regulatory region sequence-specific DNA binding"/>
    <property type="evidence" value="ECO:0007669"/>
    <property type="project" value="TreeGrafter"/>
</dbReference>
<feature type="region of interest" description="Disordered" evidence="8">
    <location>
        <begin position="563"/>
        <end position="592"/>
    </location>
</feature>
<feature type="compositionally biased region" description="Low complexity" evidence="8">
    <location>
        <begin position="177"/>
        <end position="189"/>
    </location>
</feature>
<keyword evidence="11" id="KW-1185">Reference proteome</keyword>
<dbReference type="GO" id="GO:0005634">
    <property type="term" value="C:nucleus"/>
    <property type="evidence" value="ECO:0007669"/>
    <property type="project" value="UniProtKB-SubCell"/>
</dbReference>
<keyword evidence="4 7" id="KW-0863">Zinc-finger</keyword>
<dbReference type="SUPFAM" id="SSF57667">
    <property type="entry name" value="beta-beta-alpha zinc fingers"/>
    <property type="match status" value="2"/>
</dbReference>
<dbReference type="FunFam" id="3.30.160.60:FF:000145">
    <property type="entry name" value="Zinc finger protein 574"/>
    <property type="match status" value="1"/>
</dbReference>
<dbReference type="Proteomes" id="UP001175271">
    <property type="component" value="Unassembled WGS sequence"/>
</dbReference>
<dbReference type="Gene3D" id="3.30.160.60">
    <property type="entry name" value="Classic Zinc Finger"/>
    <property type="match status" value="3"/>
</dbReference>
<dbReference type="PROSITE" id="PS50157">
    <property type="entry name" value="ZINC_FINGER_C2H2_2"/>
    <property type="match status" value="3"/>
</dbReference>
<evidence type="ECO:0000256" key="6">
    <source>
        <dbReference type="ARBA" id="ARBA00023242"/>
    </source>
</evidence>
<keyword evidence="3" id="KW-0677">Repeat</keyword>
<dbReference type="EMBL" id="JAUCMV010000001">
    <property type="protein sequence ID" value="KAK0424789.1"/>
    <property type="molecule type" value="Genomic_DNA"/>
</dbReference>
<evidence type="ECO:0000256" key="7">
    <source>
        <dbReference type="PROSITE-ProRule" id="PRU00042"/>
    </source>
</evidence>
<dbReference type="PROSITE" id="PS00028">
    <property type="entry name" value="ZINC_FINGER_C2H2_1"/>
    <property type="match status" value="2"/>
</dbReference>
<dbReference type="AlphaFoldDB" id="A0AA39M8V2"/>
<keyword evidence="2" id="KW-0479">Metal-binding</keyword>
<evidence type="ECO:0000256" key="8">
    <source>
        <dbReference type="SAM" id="MobiDB-lite"/>
    </source>
</evidence>
<dbReference type="GO" id="GO:0000981">
    <property type="term" value="F:DNA-binding transcription factor activity, RNA polymerase II-specific"/>
    <property type="evidence" value="ECO:0007669"/>
    <property type="project" value="TreeGrafter"/>
</dbReference>
<sequence length="617" mass="68477">MIPQLLPFLHSLVGHPDSMDVTSRLRQQAPLQLPTVCVSMESSGALPPRPIPVMGTPSPIASESTSPIPTGGLFNSDLSVRIPFRTAALPVVSLKPRSSFLRQSLLHTSSTVMFSDAAFLPLGATSLPTLSTFEIEYFKFLADHPHLLRSETAGATSAMQVQSCDKWLSYREERTRSSSSDSGVTSQFSPPNLPSTSSVSISPPAFSPLHISGDSAFSTPSSFNTSRFVFPVQNPLSRNVSLGTDSVFGDAIPPSTSPDTKTLEESLLRIRTVSESFEQLDEFSDEIKQPIAKKPLERKTSVIHPTPTRPIPQKGNVFRSESLPVRFPTIVEAADPELNVNNVNMLLHLQTVQRLFNNNLFIPAVAASGILPVHSKSVSPLPPFDAPKPAVPLEEYSPDGKRQYICRVCNKDFKRPDILSRHLRRHTGEKPFHCEDCGRFFSRSDHLRTHQRTHTDEKPYKCDHCPYAARRRDVLTRHMSTRHQAKAGKSVFQRHRTVRRCVSDGDVSLATVQKEPQEGLTPVELIVARSSPFAKRERHTTEVATPTQPLIHAPRARHVTEIPSTSKDDFEENSTTDVDDDELEDDDFDDVGSVIDVTKIEDDVIVDMEPMCEDEQS</sequence>
<feature type="domain" description="C2H2-type" evidence="9">
    <location>
        <begin position="404"/>
        <end position="431"/>
    </location>
</feature>
<reference evidence="10" key="1">
    <citation type="submission" date="2023-06" db="EMBL/GenBank/DDBJ databases">
        <title>Genomic analysis of the entomopathogenic nematode Steinernema hermaphroditum.</title>
        <authorList>
            <person name="Schwarz E.M."/>
            <person name="Heppert J.K."/>
            <person name="Baniya A."/>
            <person name="Schwartz H.T."/>
            <person name="Tan C.-H."/>
            <person name="Antoshechkin I."/>
            <person name="Sternberg P.W."/>
            <person name="Goodrich-Blair H."/>
            <person name="Dillman A.R."/>
        </authorList>
    </citation>
    <scope>NUCLEOTIDE SEQUENCE</scope>
    <source>
        <strain evidence="10">PS9179</strain>
        <tissue evidence="10">Whole animal</tissue>
    </source>
</reference>
<evidence type="ECO:0000256" key="1">
    <source>
        <dbReference type="ARBA" id="ARBA00004123"/>
    </source>
</evidence>
<feature type="compositionally biased region" description="Acidic residues" evidence="8">
    <location>
        <begin position="569"/>
        <end position="590"/>
    </location>
</feature>
<protein>
    <recommendedName>
        <fullName evidence="9">C2H2-type domain-containing protein</fullName>
    </recommendedName>
</protein>
<accession>A0AA39M8V2</accession>
<feature type="domain" description="C2H2-type" evidence="9">
    <location>
        <begin position="432"/>
        <end position="459"/>
    </location>
</feature>
<evidence type="ECO:0000313" key="10">
    <source>
        <dbReference type="EMBL" id="KAK0424789.1"/>
    </source>
</evidence>
<dbReference type="PANTHER" id="PTHR23235">
    <property type="entry name" value="KRUEPPEL-LIKE TRANSCRIPTION FACTOR"/>
    <property type="match status" value="1"/>
</dbReference>
<evidence type="ECO:0000313" key="11">
    <source>
        <dbReference type="Proteomes" id="UP001175271"/>
    </source>
</evidence>
<evidence type="ECO:0000256" key="2">
    <source>
        <dbReference type="ARBA" id="ARBA00022723"/>
    </source>
</evidence>
<feature type="domain" description="C2H2-type" evidence="9">
    <location>
        <begin position="460"/>
        <end position="488"/>
    </location>
</feature>
<evidence type="ECO:0000256" key="4">
    <source>
        <dbReference type="ARBA" id="ARBA00022771"/>
    </source>
</evidence>
<evidence type="ECO:0000256" key="5">
    <source>
        <dbReference type="ARBA" id="ARBA00022833"/>
    </source>
</evidence>
<evidence type="ECO:0000256" key="3">
    <source>
        <dbReference type="ARBA" id="ARBA00022737"/>
    </source>
</evidence>
<dbReference type="FunFam" id="3.30.160.60:FF:000736">
    <property type="entry name" value="Zinc finger protein 423"/>
    <property type="match status" value="1"/>
</dbReference>